<keyword evidence="2" id="KW-0472">Membrane</keyword>
<keyword evidence="2" id="KW-0812">Transmembrane</keyword>
<evidence type="ECO:0000313" key="4">
    <source>
        <dbReference type="Proteomes" id="UP000187439"/>
    </source>
</evidence>
<sequence length="327" mass="37552">MDILFFLLSVLTILLIMIGMINPRLLLPKGLEHRKRKQIFILYIPLLCIFVFAFFSVLPEITTDERAQLEAKRLVQEKKEQALAEAKNLTILNEEKKAEELKKKQLEEAAAALKKQEAEAEIKRKEEEKLKLAAEIKNKQEEIKLKAQVEQDKKDNQYTLGITPKQFLRGFNSALEDIGIDLVAKTQETKNFNFEFSFMIGKDQFIGIKAFGLLNKDGTIRALYFHQNAVVTDSHDFRYARDFNYILTSVIKAINGNMNNNDSVNFLNEIYSDNSAEMNGLSYDVLTHLKVDGEKLELSIGNLFVKKANDKVAIHLIDDELKFEEDN</sequence>
<dbReference type="RefSeq" id="WP_076121303.1">
    <property type="nucleotide sequence ID" value="NZ_MPTC01000037.1"/>
</dbReference>
<protein>
    <submittedName>
        <fullName evidence="3">Uncharacterized protein</fullName>
    </submittedName>
</protein>
<dbReference type="AlphaFoldDB" id="A0A1R0XKP7"/>
<name>A0A1R0XKP7_9BACL</name>
<reference evidence="3 4" key="1">
    <citation type="submission" date="2016-10" db="EMBL/GenBank/DDBJ databases">
        <title>Paenibacillus species isolates.</title>
        <authorList>
            <person name="Beno S.M."/>
        </authorList>
    </citation>
    <scope>NUCLEOTIDE SEQUENCE [LARGE SCALE GENOMIC DNA]</scope>
    <source>
        <strain evidence="3 4">FSL H7-0710</strain>
    </source>
</reference>
<feature type="transmembrane region" description="Helical" evidence="2">
    <location>
        <begin position="39"/>
        <end position="58"/>
    </location>
</feature>
<dbReference type="EMBL" id="MPTC01000037">
    <property type="protein sequence ID" value="OMD35675.1"/>
    <property type="molecule type" value="Genomic_DNA"/>
</dbReference>
<comment type="caution">
    <text evidence="3">The sequence shown here is derived from an EMBL/GenBank/DDBJ whole genome shotgun (WGS) entry which is preliminary data.</text>
</comment>
<feature type="transmembrane region" description="Helical" evidence="2">
    <location>
        <begin position="6"/>
        <end position="27"/>
    </location>
</feature>
<evidence type="ECO:0000256" key="2">
    <source>
        <dbReference type="SAM" id="Phobius"/>
    </source>
</evidence>
<dbReference type="Proteomes" id="UP000187439">
    <property type="component" value="Unassembled WGS sequence"/>
</dbReference>
<gene>
    <name evidence="3" type="ORF">BSK52_26610</name>
</gene>
<proteinExistence type="predicted"/>
<evidence type="ECO:0000313" key="3">
    <source>
        <dbReference type="EMBL" id="OMD35675.1"/>
    </source>
</evidence>
<keyword evidence="1" id="KW-0175">Coiled coil</keyword>
<keyword evidence="2" id="KW-1133">Transmembrane helix</keyword>
<feature type="coiled-coil region" evidence="1">
    <location>
        <begin position="79"/>
        <end position="142"/>
    </location>
</feature>
<organism evidence="3 4">
    <name type="scientific">Paenibacillus odorifer</name>
    <dbReference type="NCBI Taxonomy" id="189426"/>
    <lineage>
        <taxon>Bacteria</taxon>
        <taxon>Bacillati</taxon>
        <taxon>Bacillota</taxon>
        <taxon>Bacilli</taxon>
        <taxon>Bacillales</taxon>
        <taxon>Paenibacillaceae</taxon>
        <taxon>Paenibacillus</taxon>
    </lineage>
</organism>
<evidence type="ECO:0000256" key="1">
    <source>
        <dbReference type="SAM" id="Coils"/>
    </source>
</evidence>
<accession>A0A1R0XKP7</accession>